<dbReference type="AlphaFoldDB" id="A0A0F9BYZ5"/>
<organism evidence="1">
    <name type="scientific">marine sediment metagenome</name>
    <dbReference type="NCBI Taxonomy" id="412755"/>
    <lineage>
        <taxon>unclassified sequences</taxon>
        <taxon>metagenomes</taxon>
        <taxon>ecological metagenomes</taxon>
    </lineage>
</organism>
<dbReference type="EMBL" id="LAZR01049440">
    <property type="protein sequence ID" value="KKK89641.1"/>
    <property type="molecule type" value="Genomic_DNA"/>
</dbReference>
<feature type="non-terminal residue" evidence="1">
    <location>
        <position position="62"/>
    </location>
</feature>
<accession>A0A0F9BYZ5</accession>
<comment type="caution">
    <text evidence="1">The sequence shown here is derived from an EMBL/GenBank/DDBJ whole genome shotgun (WGS) entry which is preliminary data.</text>
</comment>
<name>A0A0F9BYZ5_9ZZZZ</name>
<proteinExistence type="predicted"/>
<protein>
    <submittedName>
        <fullName evidence="1">Uncharacterized protein</fullName>
    </submittedName>
</protein>
<sequence>MAKWPFFVAIGAIGIFGLALRERRGSRAGLGQVPRDLVKFVATHPATFGIAAGIGNGILATI</sequence>
<gene>
    <name evidence="1" type="ORF">LCGC14_2731050</name>
</gene>
<evidence type="ECO:0000313" key="1">
    <source>
        <dbReference type="EMBL" id="KKK89641.1"/>
    </source>
</evidence>
<reference evidence="1" key="1">
    <citation type="journal article" date="2015" name="Nature">
        <title>Complex archaea that bridge the gap between prokaryotes and eukaryotes.</title>
        <authorList>
            <person name="Spang A."/>
            <person name="Saw J.H."/>
            <person name="Jorgensen S.L."/>
            <person name="Zaremba-Niedzwiedzka K."/>
            <person name="Martijn J."/>
            <person name="Lind A.E."/>
            <person name="van Eijk R."/>
            <person name="Schleper C."/>
            <person name="Guy L."/>
            <person name="Ettema T.J."/>
        </authorList>
    </citation>
    <scope>NUCLEOTIDE SEQUENCE</scope>
</reference>